<accession>A0ABS8LTJ9</accession>
<dbReference type="EMBL" id="JAJIUS010000117">
    <property type="protein sequence ID" value="MCC8637687.1"/>
    <property type="molecule type" value="Genomic_DNA"/>
</dbReference>
<keyword evidence="2" id="KW-1185">Reference proteome</keyword>
<comment type="caution">
    <text evidence="1">The sequence shown here is derived from an EMBL/GenBank/DDBJ whole genome shotgun (WGS) entry which is preliminary data.</text>
</comment>
<reference evidence="1" key="1">
    <citation type="submission" date="2021-11" db="EMBL/GenBank/DDBJ databases">
        <title>Genome resources and taxonomic validation of 89 Xanthomonas strains.</title>
        <authorList>
            <person name="Tambong J.T."/>
        </authorList>
    </citation>
    <scope>NUCLEOTIDE SEQUENCE</scope>
    <source>
        <strain evidence="1">Xv 72</strain>
    </source>
</reference>
<gene>
    <name evidence="1" type="ORF">LN463_22490</name>
</gene>
<protein>
    <recommendedName>
        <fullName evidence="3">DUF4145 domain-containing protein</fullName>
    </recommendedName>
</protein>
<dbReference type="Proteomes" id="UP001430605">
    <property type="component" value="Unassembled WGS sequence"/>
</dbReference>
<sequence length="290" mass="32546">MERIEDSPNLTPKNAEPWLSDLFSDTISAASKGNAARRYAEMMIDLFLSDRLKEEIGEAEFRRLFLGDHIKQITPYTPPKIIEDLWHIKNFGDKASHYSPVRNVTHEEASGVVKAALGLIDLILTQELIERPLNVPPCRATIFSVIFPGVRERVLENLLKECSPDAGDYYLLLVNKYSLALVKNLKFNKARRNLDDLLKKGSIDEEFHVDQVESIKLIAGSIRYPGQPIPKRMADVARNYAQVRGELDEADLEANQRLLKIMDTLVNNVVPSGNAIAGWVLSVDEPPSAA</sequence>
<organism evidence="1 2">
    <name type="scientific">Xanthomonas euvesicatoria pv. euvesicatoria</name>
    <dbReference type="NCBI Taxonomy" id="2753541"/>
    <lineage>
        <taxon>Bacteria</taxon>
        <taxon>Pseudomonadati</taxon>
        <taxon>Pseudomonadota</taxon>
        <taxon>Gammaproteobacteria</taxon>
        <taxon>Lysobacterales</taxon>
        <taxon>Lysobacteraceae</taxon>
        <taxon>Xanthomonas</taxon>
    </lineage>
</organism>
<evidence type="ECO:0000313" key="2">
    <source>
        <dbReference type="Proteomes" id="UP001430605"/>
    </source>
</evidence>
<proteinExistence type="predicted"/>
<dbReference type="RefSeq" id="WP_129111548.1">
    <property type="nucleotide sequence ID" value="NZ_JAJITV010000041.1"/>
</dbReference>
<evidence type="ECO:0000313" key="1">
    <source>
        <dbReference type="EMBL" id="MCC8637687.1"/>
    </source>
</evidence>
<name>A0ABS8LTJ9_XANEU</name>
<evidence type="ECO:0008006" key="3">
    <source>
        <dbReference type="Google" id="ProtNLM"/>
    </source>
</evidence>